<feature type="transmembrane region" description="Helical" evidence="7">
    <location>
        <begin position="176"/>
        <end position="194"/>
    </location>
</feature>
<evidence type="ECO:0000256" key="1">
    <source>
        <dbReference type="ARBA" id="ARBA00004651"/>
    </source>
</evidence>
<dbReference type="EMBL" id="CP003333">
    <property type="protein sequence ID" value="AFL69436.1"/>
    <property type="molecule type" value="Genomic_DNA"/>
</dbReference>
<keyword evidence="10" id="KW-1185">Reference proteome</keyword>
<feature type="transmembrane region" description="Helical" evidence="7">
    <location>
        <begin position="276"/>
        <end position="298"/>
    </location>
</feature>
<dbReference type="SUPFAM" id="SSF161098">
    <property type="entry name" value="MetI-like"/>
    <property type="match status" value="1"/>
</dbReference>
<keyword evidence="6 7" id="KW-0472">Membrane</keyword>
<dbReference type="PATRIC" id="fig|760154.4.peg.2160"/>
<dbReference type="GO" id="GO:0055085">
    <property type="term" value="P:transmembrane transport"/>
    <property type="evidence" value="ECO:0007669"/>
    <property type="project" value="InterPro"/>
</dbReference>
<dbReference type="eggNOG" id="COG0601">
    <property type="taxonomic scope" value="Bacteria"/>
</dbReference>
<evidence type="ECO:0000313" key="10">
    <source>
        <dbReference type="Proteomes" id="UP000006176"/>
    </source>
</evidence>
<keyword evidence="5 7" id="KW-1133">Transmembrane helix</keyword>
<dbReference type="InterPro" id="IPR045621">
    <property type="entry name" value="BPD_transp_1_N"/>
</dbReference>
<organism evidence="9 10">
    <name type="scientific">Sulfurospirillum barnesii (strain ATCC 700032 / DSM 10660 / SES-3)</name>
    <dbReference type="NCBI Taxonomy" id="760154"/>
    <lineage>
        <taxon>Bacteria</taxon>
        <taxon>Pseudomonadati</taxon>
        <taxon>Campylobacterota</taxon>
        <taxon>Epsilonproteobacteria</taxon>
        <taxon>Campylobacterales</taxon>
        <taxon>Sulfurospirillaceae</taxon>
        <taxon>Sulfurospirillum</taxon>
    </lineage>
</organism>
<dbReference type="STRING" id="760154.Sulba_2161"/>
<accession>I3XZR2</accession>
<name>I3XZR2_SULBS</name>
<dbReference type="AlphaFoldDB" id="I3XZR2"/>
<feature type="transmembrane region" description="Helical" evidence="7">
    <location>
        <begin position="9"/>
        <end position="29"/>
    </location>
</feature>
<dbReference type="OrthoDB" id="9778910at2"/>
<dbReference type="KEGG" id="sba:Sulba_2161"/>
<dbReference type="HOGENOM" id="CLU_036879_0_2_7"/>
<evidence type="ECO:0000256" key="7">
    <source>
        <dbReference type="RuleBase" id="RU363032"/>
    </source>
</evidence>
<feature type="transmembrane region" description="Helical" evidence="7">
    <location>
        <begin position="233"/>
        <end position="256"/>
    </location>
</feature>
<protein>
    <submittedName>
        <fullName evidence="9">ABC-type dipeptide/oligopeptide/nickel transport system, permease component</fullName>
    </submittedName>
</protein>
<dbReference type="PANTHER" id="PTHR43163">
    <property type="entry name" value="DIPEPTIDE TRANSPORT SYSTEM PERMEASE PROTEIN DPPB-RELATED"/>
    <property type="match status" value="1"/>
</dbReference>
<keyword evidence="4 7" id="KW-0812">Transmembrane</keyword>
<feature type="transmembrane region" description="Helical" evidence="7">
    <location>
        <begin position="100"/>
        <end position="126"/>
    </location>
</feature>
<dbReference type="NCBIfam" id="NF045469">
    <property type="entry name" value="Opp1B"/>
    <property type="match status" value="1"/>
</dbReference>
<evidence type="ECO:0000259" key="8">
    <source>
        <dbReference type="PROSITE" id="PS50928"/>
    </source>
</evidence>
<gene>
    <name evidence="9" type="ordered locus">Sulba_2161</name>
</gene>
<keyword evidence="3" id="KW-1003">Cell membrane</keyword>
<comment type="similarity">
    <text evidence="7">Belongs to the binding-protein-dependent transport system permease family.</text>
</comment>
<dbReference type="InterPro" id="IPR035906">
    <property type="entry name" value="MetI-like_sf"/>
</dbReference>
<dbReference type="RefSeq" id="WP_014770301.1">
    <property type="nucleotide sequence ID" value="NC_018002.1"/>
</dbReference>
<reference evidence="9 10" key="1">
    <citation type="submission" date="2012-06" db="EMBL/GenBank/DDBJ databases">
        <title>Complete sequence of Sulfurospirillum barnesii SES-3.</title>
        <authorList>
            <consortium name="US DOE Joint Genome Institute"/>
            <person name="Lucas S."/>
            <person name="Han J."/>
            <person name="Lapidus A."/>
            <person name="Cheng J.-F."/>
            <person name="Goodwin L."/>
            <person name="Pitluck S."/>
            <person name="Peters L."/>
            <person name="Ovchinnikova G."/>
            <person name="Lu M."/>
            <person name="Detter J.C."/>
            <person name="Han C."/>
            <person name="Tapia R."/>
            <person name="Land M."/>
            <person name="Hauser L."/>
            <person name="Kyrpides N."/>
            <person name="Ivanova N."/>
            <person name="Pagani I."/>
            <person name="Stolz J."/>
            <person name="Arkin A."/>
            <person name="Dehal P."/>
            <person name="Oremland R."/>
            <person name="Saltikov C."/>
            <person name="Basu P."/>
            <person name="Hollibaugh J."/>
            <person name="Newman D."/>
            <person name="Stolyar S."/>
            <person name="Hazen T."/>
            <person name="Woyke T."/>
        </authorList>
    </citation>
    <scope>NUCLEOTIDE SEQUENCE [LARGE SCALE GENOMIC DNA]</scope>
    <source>
        <strain evidence="10">ATCC 700032 / DSM 10660 / SES-3</strain>
    </source>
</reference>
<dbReference type="GO" id="GO:0005886">
    <property type="term" value="C:plasma membrane"/>
    <property type="evidence" value="ECO:0007669"/>
    <property type="project" value="UniProtKB-SubCell"/>
</dbReference>
<dbReference type="CDD" id="cd06261">
    <property type="entry name" value="TM_PBP2"/>
    <property type="match status" value="1"/>
</dbReference>
<dbReference type="InterPro" id="IPR000515">
    <property type="entry name" value="MetI-like"/>
</dbReference>
<dbReference type="Pfam" id="PF19300">
    <property type="entry name" value="BPD_transp_1_N"/>
    <property type="match status" value="1"/>
</dbReference>
<dbReference type="InterPro" id="IPR050036">
    <property type="entry name" value="CntB"/>
</dbReference>
<evidence type="ECO:0000256" key="3">
    <source>
        <dbReference type="ARBA" id="ARBA00022475"/>
    </source>
</evidence>
<dbReference type="PANTHER" id="PTHR43163:SF6">
    <property type="entry name" value="DIPEPTIDE TRANSPORT SYSTEM PERMEASE PROTEIN DPPB-RELATED"/>
    <property type="match status" value="1"/>
</dbReference>
<sequence length="308" mass="34668">MGLFIAKRLLMILPLLLGISVVSFMLTTLSPSDPAEVVLRVNDIIPTAEAIAQMRQELGLDQPLHVRYFSWLLGVIHGDFGLSYVTKTPVVHEILHALPITLLLAGITLVLIVVLGLFFGIVCAVYEQHFIDKIIRFFIFFSTAMPSFWLALLLMWFFSFYINLLPTSGFEQWDAMILPSITLSFAYVATYIRLMRNTLIQSEHELYVLYAKARGLKSSLIMKHRVMNALHPFVVALGMSIPKLVAGTVIVENIFALPGVGRLCVSAIFSRDYPMIQAYVLLMALLFMGFNLLADSVIRWINPRLGRS</sequence>
<dbReference type="PROSITE" id="PS50928">
    <property type="entry name" value="ABC_TM1"/>
    <property type="match status" value="1"/>
</dbReference>
<proteinExistence type="inferred from homology"/>
<evidence type="ECO:0000313" key="9">
    <source>
        <dbReference type="EMBL" id="AFL69436.1"/>
    </source>
</evidence>
<dbReference type="Proteomes" id="UP000006176">
    <property type="component" value="Chromosome"/>
</dbReference>
<evidence type="ECO:0000256" key="4">
    <source>
        <dbReference type="ARBA" id="ARBA00022692"/>
    </source>
</evidence>
<dbReference type="Gene3D" id="1.10.3720.10">
    <property type="entry name" value="MetI-like"/>
    <property type="match status" value="1"/>
</dbReference>
<keyword evidence="2 7" id="KW-0813">Transport</keyword>
<evidence type="ECO:0000256" key="6">
    <source>
        <dbReference type="ARBA" id="ARBA00023136"/>
    </source>
</evidence>
<evidence type="ECO:0000256" key="2">
    <source>
        <dbReference type="ARBA" id="ARBA00022448"/>
    </source>
</evidence>
<dbReference type="Pfam" id="PF00528">
    <property type="entry name" value="BPD_transp_1"/>
    <property type="match status" value="1"/>
</dbReference>
<feature type="transmembrane region" description="Helical" evidence="7">
    <location>
        <begin position="138"/>
        <end position="164"/>
    </location>
</feature>
<evidence type="ECO:0000256" key="5">
    <source>
        <dbReference type="ARBA" id="ARBA00022989"/>
    </source>
</evidence>
<feature type="domain" description="ABC transmembrane type-1" evidence="8">
    <location>
        <begin position="98"/>
        <end position="294"/>
    </location>
</feature>
<comment type="subcellular location">
    <subcellularLocation>
        <location evidence="1 7">Cell membrane</location>
        <topology evidence="1 7">Multi-pass membrane protein</topology>
    </subcellularLocation>
</comment>